<dbReference type="AlphaFoldDB" id="W9KUG6"/>
<feature type="region of interest" description="Disordered" evidence="1">
    <location>
        <begin position="22"/>
        <end position="41"/>
    </location>
</feature>
<evidence type="ECO:0000256" key="1">
    <source>
        <dbReference type="SAM" id="MobiDB-lite"/>
    </source>
</evidence>
<name>W9KUG6_FUSOX</name>
<feature type="compositionally biased region" description="Low complexity" evidence="1">
    <location>
        <begin position="22"/>
        <end position="32"/>
    </location>
</feature>
<gene>
    <name evidence="2" type="ORF">FOZG_03817</name>
</gene>
<accession>W9KUG6</accession>
<dbReference type="VEuPathDB" id="FungiDB:FOZG_03817"/>
<dbReference type="HOGENOM" id="CLU_1482046_0_0_1"/>
<dbReference type="EMBL" id="JH717897">
    <property type="protein sequence ID" value="EWZ48127.1"/>
    <property type="molecule type" value="Genomic_DNA"/>
</dbReference>
<dbReference type="Proteomes" id="UP000030766">
    <property type="component" value="Unassembled WGS sequence"/>
</dbReference>
<proteinExistence type="predicted"/>
<reference evidence="2" key="2">
    <citation type="submission" date="2012-06" db="EMBL/GenBank/DDBJ databases">
        <title>Annotation of the Genome Sequence of Fusarium oxysporum Fo47.</title>
        <authorList>
            <consortium name="The Broad Institute Genomics Platform"/>
            <person name="Ma L.-J."/>
            <person name="Corby-Kistler H."/>
            <person name="Broz K."/>
            <person name="Gale L.R."/>
            <person name="Jonkers W."/>
            <person name="O'Donnell K."/>
            <person name="Ploetz R."/>
            <person name="Steinberg C."/>
            <person name="Schwartz D.C."/>
            <person name="VanEtten H."/>
            <person name="Zhou S."/>
            <person name="Young S.K."/>
            <person name="Zeng Q."/>
            <person name="Gargeya S."/>
            <person name="Fitzgerald M."/>
            <person name="Abouelleil A."/>
            <person name="Alvarado L."/>
            <person name="Chapman S.B."/>
            <person name="Gainer-Dewar J."/>
            <person name="Goldberg J."/>
            <person name="Griggs A."/>
            <person name="Gujja S."/>
            <person name="Hansen M."/>
            <person name="Howarth C."/>
            <person name="Imamovic A."/>
            <person name="Ireland A."/>
            <person name="Larimer J."/>
            <person name="McCowan C."/>
            <person name="Murphy C."/>
            <person name="Pearson M."/>
            <person name="Poon T.W."/>
            <person name="Priest M."/>
            <person name="Roberts A."/>
            <person name="Saif S."/>
            <person name="Shea T."/>
            <person name="Sykes S."/>
            <person name="Wortman J."/>
            <person name="Nusbaum C."/>
            <person name="Birren B."/>
        </authorList>
    </citation>
    <scope>NUCLEOTIDE SEQUENCE</scope>
    <source>
        <strain evidence="2">Fo47</strain>
    </source>
</reference>
<organism evidence="2">
    <name type="scientific">Fusarium oxysporum Fo47</name>
    <dbReference type="NCBI Taxonomy" id="660027"/>
    <lineage>
        <taxon>Eukaryota</taxon>
        <taxon>Fungi</taxon>
        <taxon>Dikarya</taxon>
        <taxon>Ascomycota</taxon>
        <taxon>Pezizomycotina</taxon>
        <taxon>Sordariomycetes</taxon>
        <taxon>Hypocreomycetidae</taxon>
        <taxon>Hypocreales</taxon>
        <taxon>Nectriaceae</taxon>
        <taxon>Fusarium</taxon>
        <taxon>Fusarium oxysporum species complex</taxon>
    </lineage>
</organism>
<protein>
    <submittedName>
        <fullName evidence="2">Uncharacterized protein</fullName>
    </submittedName>
</protein>
<sequence>MSLRPSINLTRRCLFSLSSTSRRTFAQQTRQTRPPPPPPFQTVATCPEPTCGCAATPAMPEDLPLDREGPLKGAIAGYAEHVLVCTGNADWPSRIEDDNGGDCLAADLKELFGRGGTYSDVGFLLLCVDCLADSCSLFIISLFSTRRFRALFHHVLKFKPHLCIWFQASNTSLFYRGYHLIV</sequence>
<evidence type="ECO:0000313" key="2">
    <source>
        <dbReference type="EMBL" id="EWZ48127.1"/>
    </source>
</evidence>
<reference evidence="2" key="1">
    <citation type="submission" date="2011-06" db="EMBL/GenBank/DDBJ databases">
        <title>The Genome Sequence of Fusarium oxysporum Fo47.</title>
        <authorList>
            <consortium name="The Broad Institute Genome Sequencing Platform"/>
            <person name="Ma L.-J."/>
            <person name="Gale L.R."/>
            <person name="Schwartz D.C."/>
            <person name="Zhou S."/>
            <person name="Corby-Kistler H."/>
            <person name="Young S.K."/>
            <person name="Zeng Q."/>
            <person name="Gargeya S."/>
            <person name="Fitzgerald M."/>
            <person name="Haas B."/>
            <person name="Abouelleil A."/>
            <person name="Alvarado L."/>
            <person name="Arachchi H.M."/>
            <person name="Berlin A."/>
            <person name="Brown A."/>
            <person name="Chapman S.B."/>
            <person name="Chen Z."/>
            <person name="Dunbar C."/>
            <person name="Freedman E."/>
            <person name="Gearin G."/>
            <person name="Gellesch M."/>
            <person name="Goldberg J."/>
            <person name="Griggs A."/>
            <person name="Gujja S."/>
            <person name="Heiman D."/>
            <person name="Howarth C."/>
            <person name="Larson L."/>
            <person name="Lui A."/>
            <person name="MacDonald P.J.P."/>
            <person name="Mehta T."/>
            <person name="Montmayeur A."/>
            <person name="Murphy C."/>
            <person name="Neiman D."/>
            <person name="Pearson M."/>
            <person name="Priest M."/>
            <person name="Roberts A."/>
            <person name="Saif S."/>
            <person name="Shea T."/>
            <person name="Shenoy N."/>
            <person name="Sisk P."/>
            <person name="Stolte C."/>
            <person name="Sykes S."/>
            <person name="Wortman J."/>
            <person name="Nusbaum C."/>
            <person name="Birren B."/>
        </authorList>
    </citation>
    <scope>NUCLEOTIDE SEQUENCE [LARGE SCALE GENOMIC DNA]</scope>
    <source>
        <strain evidence="2">Fo47</strain>
    </source>
</reference>